<organism evidence="2 3">
    <name type="scientific">Duganella levis</name>
    <dbReference type="NCBI Taxonomy" id="2692169"/>
    <lineage>
        <taxon>Bacteria</taxon>
        <taxon>Pseudomonadati</taxon>
        <taxon>Pseudomonadota</taxon>
        <taxon>Betaproteobacteria</taxon>
        <taxon>Burkholderiales</taxon>
        <taxon>Oxalobacteraceae</taxon>
        <taxon>Telluria group</taxon>
        <taxon>Duganella</taxon>
    </lineage>
</organism>
<keyword evidence="3" id="KW-1185">Reference proteome</keyword>
<gene>
    <name evidence="2" type="ORF">GTP69_24885</name>
</gene>
<dbReference type="RefSeq" id="WP_161057394.1">
    <property type="nucleotide sequence ID" value="NZ_WWCT01000025.1"/>
</dbReference>
<evidence type="ECO:0000313" key="3">
    <source>
        <dbReference type="Proteomes" id="UP000642144"/>
    </source>
</evidence>
<sequence length="77" mass="8192">MQTEPHPAVLVIARALLLVLGFSILAGCTALYFFGVEATFLTWLLAISIGILLIVSACFDSASGVVATIIIFFYPLS</sequence>
<feature type="transmembrane region" description="Helical" evidence="1">
    <location>
        <begin position="40"/>
        <end position="73"/>
    </location>
</feature>
<accession>A0ABW9W6P2</accession>
<dbReference type="Proteomes" id="UP000642144">
    <property type="component" value="Unassembled WGS sequence"/>
</dbReference>
<comment type="caution">
    <text evidence="2">The sequence shown here is derived from an EMBL/GenBank/DDBJ whole genome shotgun (WGS) entry which is preliminary data.</text>
</comment>
<reference evidence="2 3" key="1">
    <citation type="submission" date="2019-12" db="EMBL/GenBank/DDBJ databases">
        <title>Novel species isolated from a subtropical stream in China.</title>
        <authorList>
            <person name="Lu H."/>
        </authorList>
    </citation>
    <scope>NUCLEOTIDE SEQUENCE [LARGE SCALE GENOMIC DNA]</scope>
    <source>
        <strain evidence="2 3">CY42W</strain>
    </source>
</reference>
<proteinExistence type="predicted"/>
<protein>
    <submittedName>
        <fullName evidence="2">Uncharacterized protein</fullName>
    </submittedName>
</protein>
<name>A0ABW9W6P2_9BURK</name>
<feature type="transmembrane region" description="Helical" evidence="1">
    <location>
        <begin position="12"/>
        <end position="34"/>
    </location>
</feature>
<evidence type="ECO:0000256" key="1">
    <source>
        <dbReference type="SAM" id="Phobius"/>
    </source>
</evidence>
<keyword evidence="1" id="KW-1133">Transmembrane helix</keyword>
<keyword evidence="1" id="KW-0812">Transmembrane</keyword>
<dbReference type="EMBL" id="WWCT01000025">
    <property type="protein sequence ID" value="MYN29643.1"/>
    <property type="molecule type" value="Genomic_DNA"/>
</dbReference>
<evidence type="ECO:0000313" key="2">
    <source>
        <dbReference type="EMBL" id="MYN29643.1"/>
    </source>
</evidence>
<keyword evidence="1" id="KW-0472">Membrane</keyword>